<dbReference type="OrthoDB" id="2416445at2759"/>
<proteinExistence type="predicted"/>
<protein>
    <submittedName>
        <fullName evidence="1">Uncharacterized protein</fullName>
    </submittedName>
</protein>
<evidence type="ECO:0000313" key="1">
    <source>
        <dbReference type="EMBL" id="RIA80441.1"/>
    </source>
</evidence>
<name>A0A397SCI8_9GLOM</name>
<accession>A0A397SCI8</accession>
<organism evidence="1 2">
    <name type="scientific">Glomus cerebriforme</name>
    <dbReference type="NCBI Taxonomy" id="658196"/>
    <lineage>
        <taxon>Eukaryota</taxon>
        <taxon>Fungi</taxon>
        <taxon>Fungi incertae sedis</taxon>
        <taxon>Mucoromycota</taxon>
        <taxon>Glomeromycotina</taxon>
        <taxon>Glomeromycetes</taxon>
        <taxon>Glomerales</taxon>
        <taxon>Glomeraceae</taxon>
        <taxon>Glomus</taxon>
    </lineage>
</organism>
<evidence type="ECO:0000313" key="2">
    <source>
        <dbReference type="Proteomes" id="UP000265703"/>
    </source>
</evidence>
<dbReference type="Proteomes" id="UP000265703">
    <property type="component" value="Unassembled WGS sequence"/>
</dbReference>
<gene>
    <name evidence="1" type="ORF">C1645_838699</name>
</gene>
<comment type="caution">
    <text evidence="1">The sequence shown here is derived from an EMBL/GenBank/DDBJ whole genome shotgun (WGS) entry which is preliminary data.</text>
</comment>
<dbReference type="AlphaFoldDB" id="A0A397SCI8"/>
<reference evidence="1 2" key="1">
    <citation type="submission" date="2018-06" db="EMBL/GenBank/DDBJ databases">
        <title>Comparative genomics reveals the genomic features of Rhizophagus irregularis, R. cerebriforme, R. diaphanum and Gigaspora rosea, and their symbiotic lifestyle signature.</title>
        <authorList>
            <person name="Morin E."/>
            <person name="San Clemente H."/>
            <person name="Chen E.C.H."/>
            <person name="De La Providencia I."/>
            <person name="Hainaut M."/>
            <person name="Kuo A."/>
            <person name="Kohler A."/>
            <person name="Murat C."/>
            <person name="Tang N."/>
            <person name="Roy S."/>
            <person name="Loubradou J."/>
            <person name="Henrissat B."/>
            <person name="Grigoriev I.V."/>
            <person name="Corradi N."/>
            <person name="Roux C."/>
            <person name="Martin F.M."/>
        </authorList>
    </citation>
    <scope>NUCLEOTIDE SEQUENCE [LARGE SCALE GENOMIC DNA]</scope>
    <source>
        <strain evidence="1 2">DAOM 227022</strain>
    </source>
</reference>
<sequence>MEENLNELLENPNDIKRTTNKREKTSWIWRYFNIEICNAQLLRIVERISFCKLIYELDPKFDMPDSKSVKAMIHIAYNYTFKALADLSVDSTK</sequence>
<keyword evidence="2" id="KW-1185">Reference proteome</keyword>
<dbReference type="EMBL" id="QKYT01000968">
    <property type="protein sequence ID" value="RIA80441.1"/>
    <property type="molecule type" value="Genomic_DNA"/>
</dbReference>